<dbReference type="InterPro" id="IPR036396">
    <property type="entry name" value="Cyt_P450_sf"/>
</dbReference>
<protein>
    <submittedName>
        <fullName evidence="7">Cytochrome P450 hydroxylase</fullName>
    </submittedName>
</protein>
<evidence type="ECO:0000256" key="1">
    <source>
        <dbReference type="ARBA" id="ARBA00010617"/>
    </source>
</evidence>
<evidence type="ECO:0000256" key="5">
    <source>
        <dbReference type="ARBA" id="ARBA00023004"/>
    </source>
</evidence>
<keyword evidence="5" id="KW-0408">Iron</keyword>
<keyword evidence="6" id="KW-0503">Monooxygenase</keyword>
<dbReference type="PRINTS" id="PR00385">
    <property type="entry name" value="P450"/>
</dbReference>
<evidence type="ECO:0000256" key="2">
    <source>
        <dbReference type="ARBA" id="ARBA00022617"/>
    </source>
</evidence>
<keyword evidence="3" id="KW-0479">Metal-binding</keyword>
<dbReference type="FunFam" id="1.10.630.10:FF:000018">
    <property type="entry name" value="Cytochrome P450 monooxygenase"/>
    <property type="match status" value="1"/>
</dbReference>
<reference evidence="7" key="1">
    <citation type="submission" date="2012-03" db="EMBL/GenBank/DDBJ databases">
        <title>Organization of laidlomycin biosynthetic gene cluster in Streptomyces laidlogenes KCTC 10631BP.</title>
        <authorList>
            <person name="Hwang J.Y."/>
            <person name="Kim H.S."/>
            <person name="Sedai B."/>
            <person name="Nam D.H."/>
        </authorList>
    </citation>
    <scope>NUCLEOTIDE SEQUENCE</scope>
    <source>
        <strain evidence="7">CS684</strain>
    </source>
</reference>
<dbReference type="Pfam" id="PF00067">
    <property type="entry name" value="p450"/>
    <property type="match status" value="1"/>
</dbReference>
<evidence type="ECO:0000256" key="6">
    <source>
        <dbReference type="ARBA" id="ARBA00023033"/>
    </source>
</evidence>
<proteinExistence type="inferred from homology"/>
<dbReference type="InterPro" id="IPR001128">
    <property type="entry name" value="Cyt_P450"/>
</dbReference>
<dbReference type="SUPFAM" id="SSF48264">
    <property type="entry name" value="Cytochrome P450"/>
    <property type="match status" value="1"/>
</dbReference>
<dbReference type="GO" id="GO:0006707">
    <property type="term" value="P:cholesterol catabolic process"/>
    <property type="evidence" value="ECO:0007669"/>
    <property type="project" value="TreeGrafter"/>
</dbReference>
<dbReference type="EMBL" id="JQ793783">
    <property type="protein sequence ID" value="AFL48549.1"/>
    <property type="molecule type" value="Genomic_DNA"/>
</dbReference>
<dbReference type="PANTHER" id="PTHR46696">
    <property type="entry name" value="P450, PUTATIVE (EUROFUNG)-RELATED"/>
    <property type="match status" value="1"/>
</dbReference>
<dbReference type="PRINTS" id="PR00359">
    <property type="entry name" value="BP450"/>
</dbReference>
<keyword evidence="4" id="KW-0560">Oxidoreductase</keyword>
<dbReference type="GO" id="GO:0008395">
    <property type="term" value="F:steroid hydroxylase activity"/>
    <property type="evidence" value="ECO:0007669"/>
    <property type="project" value="TreeGrafter"/>
</dbReference>
<organism evidence="7">
    <name type="scientific">Streptomyces sp. CS684</name>
    <dbReference type="NCBI Taxonomy" id="272618"/>
    <lineage>
        <taxon>Bacteria</taxon>
        <taxon>Bacillati</taxon>
        <taxon>Actinomycetota</taxon>
        <taxon>Actinomycetes</taxon>
        <taxon>Kitasatosporales</taxon>
        <taxon>Streptomycetaceae</taxon>
        <taxon>Streptomyces</taxon>
    </lineage>
</organism>
<keyword evidence="2" id="KW-0349">Heme</keyword>
<evidence type="ECO:0000256" key="4">
    <source>
        <dbReference type="ARBA" id="ARBA00023002"/>
    </source>
</evidence>
<sequence length="436" mass="48812">MLGGAGRPIVGPDNANRGIVSLTESTPVPAALPDLVDPSFWARPHEERVALFEELRGLPHPAFIRQSMPGVPWVSGYHALVKYADIAEVSRRPQDFSSNGATTIVGLPPELDEYYGSMINMDNPEHSRLRRIVSRSFGRNTVPEFEAVATRTARRIIRELVARGPGDFIRPVAAEMPIAVLSDMMGIPEEDHEFLFERSNTIVGPLDPDYVADPANAERAVIEASRELGDYIARLRDDRLARPGNDLITKLVQVQWDGEQLTRQELVSFFILLVIAGMETTRNAISHALVLLTEHPEQKQLLLSDFDAHAKNAVEEILRVSTPINWMRRVAARDCELNGHRFRRGDRVFLFYWSGNRDESVFPDPYRFDITRGSHAHVTFGAVGPHVCLGAHLARLEITVLYRELLAALPGIRAVGRPRRLQSSFVEGIKHLDCAF</sequence>
<dbReference type="GO" id="GO:0020037">
    <property type="term" value="F:heme binding"/>
    <property type="evidence" value="ECO:0007669"/>
    <property type="project" value="InterPro"/>
</dbReference>
<dbReference type="AlphaFoldDB" id="I3WY49"/>
<dbReference type="GO" id="GO:0005506">
    <property type="term" value="F:iron ion binding"/>
    <property type="evidence" value="ECO:0007669"/>
    <property type="project" value="InterPro"/>
</dbReference>
<evidence type="ECO:0000256" key="3">
    <source>
        <dbReference type="ARBA" id="ARBA00022723"/>
    </source>
</evidence>
<dbReference type="Gene3D" id="1.10.630.10">
    <property type="entry name" value="Cytochrome P450"/>
    <property type="match status" value="1"/>
</dbReference>
<gene>
    <name evidence="7" type="primary">ladE</name>
</gene>
<dbReference type="CDD" id="cd11033">
    <property type="entry name" value="CYP142-like"/>
    <property type="match status" value="1"/>
</dbReference>
<comment type="similarity">
    <text evidence="1">Belongs to the cytochrome P450 family.</text>
</comment>
<accession>I3WY49</accession>
<dbReference type="InterPro" id="IPR002397">
    <property type="entry name" value="Cyt_P450_B"/>
</dbReference>
<dbReference type="GO" id="GO:0036199">
    <property type="term" value="F:cholest-4-en-3-one 26-monooxygenase activity"/>
    <property type="evidence" value="ECO:0007669"/>
    <property type="project" value="TreeGrafter"/>
</dbReference>
<evidence type="ECO:0000313" key="7">
    <source>
        <dbReference type="EMBL" id="AFL48549.1"/>
    </source>
</evidence>
<dbReference type="PANTHER" id="PTHR46696:SF4">
    <property type="entry name" value="BIOTIN BIOSYNTHESIS CYTOCHROME P450"/>
    <property type="match status" value="1"/>
</dbReference>
<name>I3WY49_9ACTN</name>